<proteinExistence type="predicted"/>
<keyword evidence="1" id="KW-0175">Coiled coil</keyword>
<feature type="region of interest" description="Disordered" evidence="2">
    <location>
        <begin position="681"/>
        <end position="704"/>
    </location>
</feature>
<protein>
    <submittedName>
        <fullName evidence="3">Uncharacterized protein</fullName>
    </submittedName>
</protein>
<feature type="compositionally biased region" description="Basic and acidic residues" evidence="2">
    <location>
        <begin position="684"/>
        <end position="704"/>
    </location>
</feature>
<feature type="region of interest" description="Disordered" evidence="2">
    <location>
        <begin position="319"/>
        <end position="371"/>
    </location>
</feature>
<dbReference type="AlphaFoldDB" id="A0A7S1FFU5"/>
<name>A0A7S1FFU5_NOCSC</name>
<gene>
    <name evidence="3" type="ORF">NSCI0253_LOCUS40205</name>
</gene>
<reference evidence="3" key="1">
    <citation type="submission" date="2021-01" db="EMBL/GenBank/DDBJ databases">
        <authorList>
            <person name="Corre E."/>
            <person name="Pelletier E."/>
            <person name="Niang G."/>
            <person name="Scheremetjew M."/>
            <person name="Finn R."/>
            <person name="Kale V."/>
            <person name="Holt S."/>
            <person name="Cochrane G."/>
            <person name="Meng A."/>
            <person name="Brown T."/>
            <person name="Cohen L."/>
        </authorList>
    </citation>
    <scope>NUCLEOTIDE SEQUENCE</scope>
</reference>
<evidence type="ECO:0000256" key="2">
    <source>
        <dbReference type="SAM" id="MobiDB-lite"/>
    </source>
</evidence>
<organism evidence="3">
    <name type="scientific">Noctiluca scintillans</name>
    <name type="common">Sea sparkle</name>
    <name type="synonym">Red tide dinoflagellate</name>
    <dbReference type="NCBI Taxonomy" id="2966"/>
    <lineage>
        <taxon>Eukaryota</taxon>
        <taxon>Sar</taxon>
        <taxon>Alveolata</taxon>
        <taxon>Dinophyceae</taxon>
        <taxon>Noctilucales</taxon>
        <taxon>Noctilucaceae</taxon>
        <taxon>Noctiluca</taxon>
    </lineage>
</organism>
<feature type="coiled-coil region" evidence="1">
    <location>
        <begin position="148"/>
        <end position="210"/>
    </location>
</feature>
<sequence>MAPMQHFEEEGPFCEPRPDGGAPPRFRRDRGLLSEVASNSGHSIPENGGDMVESDPYLSDESSSFADMPAESRHELVRFGCRLQEAEDRIANLLSSSRECEDRNAKRFDEVEAAFATLERAARNRFECEALDWDDNDQRDKDVFMATLREHSARLNKTEDSIASLKAAVLPALKHVFYRDQGEEDVVCRMKDVVARLEAAEARIAAISELSASQWERSTKLTQTVDLLGHEISSKLQLEVQPSQLPELMQRVAAAERDAEETRSRTSAMEASLSQLIFVPNAGKPCTPSPQCREPALSCYPTTPDAPRRDLVSDDTLRSFVPSGQRAGSAGVPIDYSSSLDTPAVPSSRLSLKRPGSATGPSTDAGSEKVSQLGVALSVTGNLGSTMPRVGLDTLPQEPMDKVVTVSQECPTRGVSGNVELSLQRLGSAIVSDSAAPERGDASQDANRCLLAGSAGASAHRAGSALVPASSLVGAPQPLSDRLGSAILPSTCCSPRPVEGEEFAKHCLPGGSISGFARRAGSVLVPASPAYGVLHSFMDRAGSAILPSASPCTGDGEEFANRSLPGGSAGGAGAGAHRAGSVLLPASPAHSMLHPFIDRVGSAILPSTAPCVLEGEEFANRSLLIASASSSVHRAGSVLVPASPSQGALQSLTDRAGPVNLPSTCCSPRLVEGWGIRHGAVSSPRREEVGSSPDLHRAHGQRGHPELSQRFVCASAQNLGSARLPAQVASPVPGLHPVSSLQPRRVFQTVHRH</sequence>
<accession>A0A7S1FFU5</accession>
<feature type="region of interest" description="Disordered" evidence="2">
    <location>
        <begin position="1"/>
        <end position="64"/>
    </location>
</feature>
<dbReference type="EMBL" id="HBFQ01056712">
    <property type="protein sequence ID" value="CAD8865850.1"/>
    <property type="molecule type" value="Transcribed_RNA"/>
</dbReference>
<evidence type="ECO:0000256" key="1">
    <source>
        <dbReference type="SAM" id="Coils"/>
    </source>
</evidence>
<evidence type="ECO:0000313" key="3">
    <source>
        <dbReference type="EMBL" id="CAD8865850.1"/>
    </source>
</evidence>